<name>A0A6M1TE78_9BACT</name>
<comment type="function">
    <text evidence="11">Catalyzes the transfer of the gamma-phosphate of ATP to D-galactose to form alpha-D-galactose-1-phosphate (Gal-1-P).</text>
</comment>
<accession>A0A6M1TE78</accession>
<evidence type="ECO:0000313" key="16">
    <source>
        <dbReference type="EMBL" id="NGP89064.1"/>
    </source>
</evidence>
<evidence type="ECO:0000256" key="4">
    <source>
        <dbReference type="ARBA" id="ARBA00022723"/>
    </source>
</evidence>
<dbReference type="PIRSF" id="PIRSF000530">
    <property type="entry name" value="Galactokinase"/>
    <property type="match status" value="1"/>
</dbReference>
<feature type="binding site" evidence="11">
    <location>
        <begin position="122"/>
        <end position="128"/>
    </location>
    <ligand>
        <name>ATP</name>
        <dbReference type="ChEBI" id="CHEBI:30616"/>
    </ligand>
</feature>
<feature type="domain" description="Galactokinase N-terminal" evidence="15">
    <location>
        <begin position="10"/>
        <end position="58"/>
    </location>
</feature>
<dbReference type="GO" id="GO:0004335">
    <property type="term" value="F:galactokinase activity"/>
    <property type="evidence" value="ECO:0007669"/>
    <property type="project" value="UniProtKB-UniRule"/>
</dbReference>
<evidence type="ECO:0000259" key="13">
    <source>
        <dbReference type="Pfam" id="PF00288"/>
    </source>
</evidence>
<keyword evidence="2 11" id="KW-0963">Cytoplasm</keyword>
<evidence type="ECO:0000256" key="2">
    <source>
        <dbReference type="ARBA" id="ARBA00022490"/>
    </source>
</evidence>
<keyword evidence="6 11" id="KW-0418">Kinase</keyword>
<dbReference type="InterPro" id="IPR022963">
    <property type="entry name" value="Galactokinase_bac"/>
</dbReference>
<dbReference type="UniPathway" id="UPA00214"/>
<evidence type="ECO:0000256" key="10">
    <source>
        <dbReference type="ARBA" id="ARBA00023277"/>
    </source>
</evidence>
<evidence type="ECO:0000256" key="9">
    <source>
        <dbReference type="ARBA" id="ARBA00023144"/>
    </source>
</evidence>
<dbReference type="InterPro" id="IPR006206">
    <property type="entry name" value="Mevalonate/galactokinase"/>
</dbReference>
<feature type="binding site" evidence="11">
    <location>
        <position position="222"/>
    </location>
    <ligand>
        <name>substrate</name>
    </ligand>
</feature>
<protein>
    <recommendedName>
        <fullName evidence="11 12">Galactokinase</fullName>
        <ecNumber evidence="11 12">2.7.1.6</ecNumber>
    </recommendedName>
    <alternativeName>
        <fullName evidence="11">Galactose kinase</fullName>
    </alternativeName>
</protein>
<dbReference type="PROSITE" id="PS00106">
    <property type="entry name" value="GALACTOKINASE"/>
    <property type="match status" value="1"/>
</dbReference>
<dbReference type="InterPro" id="IPR006204">
    <property type="entry name" value="GHMP_kinase_N_dom"/>
</dbReference>
<keyword evidence="3 11" id="KW-0808">Transferase</keyword>
<feature type="site" description="Transition state stabilizer" evidence="11">
    <location>
        <position position="28"/>
    </location>
</feature>
<feature type="binding site" evidence="11">
    <location>
        <position position="128"/>
    </location>
    <ligand>
        <name>Mg(2+)</name>
        <dbReference type="ChEBI" id="CHEBI:18420"/>
    </ligand>
</feature>
<dbReference type="PROSITE" id="PS00627">
    <property type="entry name" value="GHMP_KINASES_ATP"/>
    <property type="match status" value="1"/>
</dbReference>
<keyword evidence="8 11" id="KW-0460">Magnesium</keyword>
<evidence type="ECO:0000256" key="1">
    <source>
        <dbReference type="ARBA" id="ARBA00006566"/>
    </source>
</evidence>
<dbReference type="PRINTS" id="PR00473">
    <property type="entry name" value="GALCTOKINASE"/>
</dbReference>
<dbReference type="InterPro" id="IPR020568">
    <property type="entry name" value="Ribosomal_Su5_D2-typ_SF"/>
</dbReference>
<comment type="caution">
    <text evidence="11">Lacks conserved residue(s) required for the propagation of feature annotation.</text>
</comment>
<evidence type="ECO:0000256" key="5">
    <source>
        <dbReference type="ARBA" id="ARBA00022741"/>
    </source>
</evidence>
<dbReference type="NCBIfam" id="NF003705">
    <property type="entry name" value="PRK05322.1"/>
    <property type="match status" value="1"/>
</dbReference>
<evidence type="ECO:0000256" key="7">
    <source>
        <dbReference type="ARBA" id="ARBA00022840"/>
    </source>
</evidence>
<dbReference type="FunFam" id="3.30.230.10:FF:000017">
    <property type="entry name" value="Galactokinase"/>
    <property type="match status" value="1"/>
</dbReference>
<dbReference type="SUPFAM" id="SSF55060">
    <property type="entry name" value="GHMP Kinase, C-terminal domain"/>
    <property type="match status" value="1"/>
</dbReference>
<feature type="binding site" evidence="11">
    <location>
        <begin position="34"/>
        <end position="37"/>
    </location>
    <ligand>
        <name>substrate</name>
    </ligand>
</feature>
<keyword evidence="10 11" id="KW-0119">Carbohydrate metabolism</keyword>
<dbReference type="InterPro" id="IPR019539">
    <property type="entry name" value="GalKase_N"/>
</dbReference>
<dbReference type="EC" id="2.7.1.6" evidence="11 12"/>
<dbReference type="NCBIfam" id="TIGR00131">
    <property type="entry name" value="gal_kin"/>
    <property type="match status" value="1"/>
</dbReference>
<feature type="binding site" evidence="11">
    <location>
        <position position="160"/>
    </location>
    <ligand>
        <name>Mg(2+)</name>
        <dbReference type="ChEBI" id="CHEBI:18420"/>
    </ligand>
</feature>
<dbReference type="GO" id="GO:0005829">
    <property type="term" value="C:cytosol"/>
    <property type="evidence" value="ECO:0007669"/>
    <property type="project" value="TreeGrafter"/>
</dbReference>
<dbReference type="GO" id="GO:0005524">
    <property type="term" value="F:ATP binding"/>
    <property type="evidence" value="ECO:0007669"/>
    <property type="project" value="UniProtKB-UniRule"/>
</dbReference>
<dbReference type="RefSeq" id="WP_165269419.1">
    <property type="nucleotide sequence ID" value="NZ_JAALLS010000015.1"/>
</dbReference>
<feature type="active site" description="Proton acceptor" evidence="11">
    <location>
        <position position="172"/>
    </location>
</feature>
<comment type="pathway">
    <text evidence="11">Carbohydrate metabolism; galactose metabolism.</text>
</comment>
<reference evidence="16 17" key="1">
    <citation type="submission" date="2020-02" db="EMBL/GenBank/DDBJ databases">
        <title>Aliifodinibius halophilus 2W32, complete genome.</title>
        <authorList>
            <person name="Li Y."/>
            <person name="Wu S."/>
        </authorList>
    </citation>
    <scope>NUCLEOTIDE SEQUENCE [LARGE SCALE GENOMIC DNA]</scope>
    <source>
        <strain evidence="16 17">2W32</strain>
    </source>
</reference>
<keyword evidence="4 11" id="KW-0479">Metal-binding</keyword>
<dbReference type="Pfam" id="PF10509">
    <property type="entry name" value="GalKase_gal_bdg"/>
    <property type="match status" value="1"/>
</dbReference>
<dbReference type="AlphaFoldDB" id="A0A6M1TE78"/>
<evidence type="ECO:0000256" key="6">
    <source>
        <dbReference type="ARBA" id="ARBA00022777"/>
    </source>
</evidence>
<dbReference type="Proteomes" id="UP000479132">
    <property type="component" value="Unassembled WGS sequence"/>
</dbReference>
<evidence type="ECO:0000256" key="11">
    <source>
        <dbReference type="HAMAP-Rule" id="MF_00246"/>
    </source>
</evidence>
<dbReference type="InterPro" id="IPR036554">
    <property type="entry name" value="GHMP_kinase_C_sf"/>
</dbReference>
<evidence type="ECO:0000313" key="17">
    <source>
        <dbReference type="Proteomes" id="UP000479132"/>
    </source>
</evidence>
<dbReference type="SUPFAM" id="SSF54211">
    <property type="entry name" value="Ribosomal protein S5 domain 2-like"/>
    <property type="match status" value="1"/>
</dbReference>
<comment type="similarity">
    <text evidence="1 11">Belongs to the GHMP kinase family. GalK subfamily.</text>
</comment>
<dbReference type="HAMAP" id="MF_00246">
    <property type="entry name" value="Galactokinase"/>
    <property type="match status" value="1"/>
</dbReference>
<dbReference type="GO" id="GO:0000287">
    <property type="term" value="F:magnesium ion binding"/>
    <property type="evidence" value="ECO:0007669"/>
    <property type="project" value="UniProtKB-UniRule"/>
</dbReference>
<evidence type="ECO:0000256" key="3">
    <source>
        <dbReference type="ARBA" id="ARBA00022679"/>
    </source>
</evidence>
<dbReference type="InterPro" id="IPR014721">
    <property type="entry name" value="Ribsml_uS5_D2-typ_fold_subgr"/>
</dbReference>
<keyword evidence="9 11" id="KW-0299">Galactose metabolism</keyword>
<dbReference type="InterPro" id="IPR000705">
    <property type="entry name" value="Galactokinase"/>
</dbReference>
<dbReference type="PANTHER" id="PTHR10457:SF7">
    <property type="entry name" value="GALACTOKINASE-RELATED"/>
    <property type="match status" value="1"/>
</dbReference>
<evidence type="ECO:0000256" key="12">
    <source>
        <dbReference type="NCBIfam" id="TIGR00131"/>
    </source>
</evidence>
<dbReference type="PRINTS" id="PR00959">
    <property type="entry name" value="MEVGALKINASE"/>
</dbReference>
<dbReference type="InterPro" id="IPR013750">
    <property type="entry name" value="GHMP_kinase_C_dom"/>
</dbReference>
<gene>
    <name evidence="11" type="primary">galK</name>
    <name evidence="16" type="ORF">G3569_11935</name>
</gene>
<dbReference type="InterPro" id="IPR019741">
    <property type="entry name" value="Galactokinase_CS"/>
</dbReference>
<dbReference type="Gene3D" id="3.30.230.10">
    <property type="match status" value="1"/>
</dbReference>
<comment type="caution">
    <text evidence="16">The sequence shown here is derived from an EMBL/GenBank/DDBJ whole genome shotgun (WGS) entry which is preliminary data.</text>
</comment>
<feature type="domain" description="GHMP kinase C-terminal" evidence="14">
    <location>
        <begin position="285"/>
        <end position="364"/>
    </location>
</feature>
<keyword evidence="7 11" id="KW-0067">ATP-binding</keyword>
<evidence type="ECO:0000259" key="15">
    <source>
        <dbReference type="Pfam" id="PF10509"/>
    </source>
</evidence>
<proteinExistence type="inferred from homology"/>
<keyword evidence="5 11" id="KW-0547">Nucleotide-binding</keyword>
<feature type="domain" description="GHMP kinase N-terminal" evidence="13">
    <location>
        <begin position="92"/>
        <end position="179"/>
    </location>
</feature>
<evidence type="ECO:0000256" key="8">
    <source>
        <dbReference type="ARBA" id="ARBA00022842"/>
    </source>
</evidence>
<evidence type="ECO:0000259" key="14">
    <source>
        <dbReference type="Pfam" id="PF08544"/>
    </source>
</evidence>
<dbReference type="InterPro" id="IPR006203">
    <property type="entry name" value="GHMP_knse_ATP-bd_CS"/>
</dbReference>
<dbReference type="Pfam" id="PF00288">
    <property type="entry name" value="GHMP_kinases_N"/>
    <property type="match status" value="1"/>
</dbReference>
<sequence>MTPLIRKIENEFKNHFTDEFILVKSPGRVNLIGEHTDYNEGFVLPAAINMGIVLALAPNGLDKARLVAMDMDDSFEIDISGEIPQSEKVWPNYLLGVVDQLRKSGYSLEGFDCVFGGDIPIGAGLSSSAALEGGVLFGLATLFDLNIPPVEMARIAQKAENDFVGVQCGIMDQFVSLNGRAGQALKLDCRSLDHEYYPFNNEDIRIVLCDTGIRRELATSEYNIRRKQCEKGVSILQGVDPDIDSLRDVELAFLFRYKDKLAPDIFKRCKYVIEENKRVLQACSDLQQDDLTSFGHRMYQSHLGLRIEYEVSCKELDTLVDIAQDQAGVLGARMMGGGFGGCTINLVENEQLQQFKKQIKSEYEQQLGQSLSVYDTKVSQGTHLLTESELTSIQ</sequence>
<dbReference type="Pfam" id="PF08544">
    <property type="entry name" value="GHMP_kinases_C"/>
    <property type="match status" value="1"/>
</dbReference>
<comment type="subcellular location">
    <subcellularLocation>
        <location evidence="11">Cytoplasm</location>
    </subcellularLocation>
</comment>
<dbReference type="Gene3D" id="3.30.70.890">
    <property type="entry name" value="GHMP kinase, C-terminal domain"/>
    <property type="match status" value="1"/>
</dbReference>
<dbReference type="PANTHER" id="PTHR10457">
    <property type="entry name" value="MEVALONATE KINASE/GALACTOKINASE"/>
    <property type="match status" value="1"/>
</dbReference>
<comment type="catalytic activity">
    <reaction evidence="11">
        <text>alpha-D-galactose + ATP = alpha-D-galactose 1-phosphate + ADP + H(+)</text>
        <dbReference type="Rhea" id="RHEA:13553"/>
        <dbReference type="ChEBI" id="CHEBI:15378"/>
        <dbReference type="ChEBI" id="CHEBI:28061"/>
        <dbReference type="ChEBI" id="CHEBI:30616"/>
        <dbReference type="ChEBI" id="CHEBI:58336"/>
        <dbReference type="ChEBI" id="CHEBI:456216"/>
        <dbReference type="EC" id="2.7.1.6"/>
    </reaction>
</comment>
<keyword evidence="17" id="KW-1185">Reference proteome</keyword>
<dbReference type="EMBL" id="JAALLS010000015">
    <property type="protein sequence ID" value="NGP89064.1"/>
    <property type="molecule type" value="Genomic_DNA"/>
</dbReference>
<dbReference type="FunFam" id="3.30.70.890:FF:000001">
    <property type="entry name" value="Galactokinase"/>
    <property type="match status" value="1"/>
</dbReference>
<dbReference type="GO" id="GO:0006012">
    <property type="term" value="P:galactose metabolic process"/>
    <property type="evidence" value="ECO:0007669"/>
    <property type="project" value="UniProtKB-UniRule"/>
</dbReference>
<organism evidence="16 17">
    <name type="scientific">Fodinibius halophilus</name>
    <dbReference type="NCBI Taxonomy" id="1736908"/>
    <lineage>
        <taxon>Bacteria</taxon>
        <taxon>Pseudomonadati</taxon>
        <taxon>Balneolota</taxon>
        <taxon>Balneolia</taxon>
        <taxon>Balneolales</taxon>
        <taxon>Balneolaceae</taxon>
        <taxon>Fodinibius</taxon>
    </lineage>
</organism>